<keyword evidence="1" id="KW-1133">Transmembrane helix</keyword>
<protein>
    <submittedName>
        <fullName evidence="2">Major facilitator superfamily protein</fullName>
    </submittedName>
</protein>
<evidence type="ECO:0000313" key="2">
    <source>
        <dbReference type="EMBL" id="VEB08336.1"/>
    </source>
</evidence>
<keyword evidence="1" id="KW-0472">Membrane</keyword>
<dbReference type="EMBL" id="LR134162">
    <property type="protein sequence ID" value="VEB08336.1"/>
    <property type="molecule type" value="Genomic_DNA"/>
</dbReference>
<reference evidence="2 3" key="1">
    <citation type="submission" date="2018-12" db="EMBL/GenBank/DDBJ databases">
        <authorList>
            <consortium name="Pathogen Informatics"/>
        </authorList>
    </citation>
    <scope>NUCLEOTIDE SEQUENCE [LARGE SCALE GENOMIC DNA]</scope>
    <source>
        <strain evidence="2 3">NCTC13635</strain>
    </source>
</reference>
<sequence>MILASGSAALAQLYDGAQRTRAFSILGTVFGVGLAFGPLLIGFMTDAVVGAAYTPCLRCSRR</sequence>
<keyword evidence="1" id="KW-0812">Transmembrane</keyword>
<dbReference type="Gene3D" id="1.20.1720.10">
    <property type="entry name" value="Multidrug resistance protein D"/>
    <property type="match status" value="1"/>
</dbReference>
<name>A0A3S4HI40_KLEPN</name>
<organism evidence="2 3">
    <name type="scientific">Klebsiella pneumoniae</name>
    <dbReference type="NCBI Taxonomy" id="573"/>
    <lineage>
        <taxon>Bacteria</taxon>
        <taxon>Pseudomonadati</taxon>
        <taxon>Pseudomonadota</taxon>
        <taxon>Gammaproteobacteria</taxon>
        <taxon>Enterobacterales</taxon>
        <taxon>Enterobacteriaceae</taxon>
        <taxon>Klebsiella/Raoultella group</taxon>
        <taxon>Klebsiella</taxon>
        <taxon>Klebsiella pneumoniae complex</taxon>
    </lineage>
</organism>
<accession>A0A3S4HI40</accession>
<gene>
    <name evidence="2" type="ORF">NCTC13635_07471</name>
</gene>
<dbReference type="InterPro" id="IPR036259">
    <property type="entry name" value="MFS_trans_sf"/>
</dbReference>
<evidence type="ECO:0000313" key="3">
    <source>
        <dbReference type="Proteomes" id="UP000282433"/>
    </source>
</evidence>
<proteinExistence type="predicted"/>
<dbReference type="AlphaFoldDB" id="A0A3S4HI40"/>
<evidence type="ECO:0000256" key="1">
    <source>
        <dbReference type="SAM" id="Phobius"/>
    </source>
</evidence>
<dbReference type="Proteomes" id="UP000282433">
    <property type="component" value="Chromosome"/>
</dbReference>
<feature type="transmembrane region" description="Helical" evidence="1">
    <location>
        <begin position="32"/>
        <end position="53"/>
    </location>
</feature>
<dbReference type="SUPFAM" id="SSF103473">
    <property type="entry name" value="MFS general substrate transporter"/>
    <property type="match status" value="1"/>
</dbReference>